<dbReference type="Gene3D" id="3.90.740.10">
    <property type="entry name" value="Valyl/Leucyl/Isoleucyl-tRNA synthetase, editing domain"/>
    <property type="match status" value="1"/>
</dbReference>
<dbReference type="InterPro" id="IPR001412">
    <property type="entry name" value="aa-tRNA-synth_I_CS"/>
</dbReference>
<comment type="similarity">
    <text evidence="11 12">Belongs to the class-I aminoacyl-tRNA synthetase family. ValS type 1 subfamily.</text>
</comment>
<dbReference type="PRINTS" id="PR00986">
    <property type="entry name" value="TRNASYNTHVAL"/>
</dbReference>
<dbReference type="GO" id="GO:0004832">
    <property type="term" value="F:valine-tRNA ligase activity"/>
    <property type="evidence" value="ECO:0007669"/>
    <property type="project" value="UniProtKB-UniRule"/>
</dbReference>
<organism evidence="17 18">
    <name type="scientific">Dokdonella fugitiva</name>
    <dbReference type="NCBI Taxonomy" id="328517"/>
    <lineage>
        <taxon>Bacteria</taxon>
        <taxon>Pseudomonadati</taxon>
        <taxon>Pseudomonadota</taxon>
        <taxon>Gammaproteobacteria</taxon>
        <taxon>Lysobacterales</taxon>
        <taxon>Rhodanobacteraceae</taxon>
        <taxon>Dokdonella</taxon>
    </lineage>
</organism>
<evidence type="ECO:0000259" key="14">
    <source>
        <dbReference type="Pfam" id="PF00133"/>
    </source>
</evidence>
<evidence type="ECO:0000256" key="10">
    <source>
        <dbReference type="ARBA" id="ARBA00047552"/>
    </source>
</evidence>
<dbReference type="SUPFAM" id="SSF52374">
    <property type="entry name" value="Nucleotidylyl transferase"/>
    <property type="match status" value="1"/>
</dbReference>
<sequence length="953" mass="105945">MDNSFEPGQIESKWYPRWEANGLFAPSASGEPYCIQLPPPNVTGTLHMGHAFQQTIMDALVRYHRMRGYRTLWQGGTDHAGIATQKIVENQLAAEGKTRHDLGREAFVERVWAWKEQSGSTITNQMRRLGASVDWSRERFTMDEGLSAAVRRVFVQWYRDGLLYRGRRLVNWDPVLMTAVSDLEVNNEEKDGSLWSIRYPASDGGEGLVVATTRPETMLGDVAVAVHPEDERYQALIGKTLQLPLTGREIPVIADDYVDREFGTGCVKITPAHDFNDWQIGARHGLTPIVVLTLDAKINEAAPEKYRGLDRFAARKAVLADLEAAGLLVETKKHKLQVPVSQRSDAVIEPMLTDQWFLDLTRETLPDGRPGGRKAIIEPALAAVRDGEIRFVPDNWATTYNQWLENIQDWCVSRQLWWGHQIPAWYDEAGNIFVGEDEADALAHASTPPVGALRRDEDVLDTWFSSALWPFSTLGWPGETPARAAEWEQFKAFVPSNVLVTGFDIIFFWVARMVMATQYFTGKVPFREVYINAIVRDAEGQKMSKSKGNTIDPLDLIDGIDLESLVKKSTASLLIPQVREKVEKRIRKDYPAGIPAVGADALRFTFAALASYARTINFDLKRADGYRNFCNKLWNATRFVLMNAQGDVAPADTAPATEAERWILTRLSRTLAEVEAHFATYRFDLLAQALYEFVWNDYCDWFLELAKPALAKAEGPAPEGGDAAAASTRRTLLVVLEAVLRALHPIMPFITEELWHETLRSSPDAQGGAASTPDAATGQSISVRPYPRAADFATDDAATAEIEWLKAVLTQVRRIRSEMGIAPRKEIPLLYAGGNATDRARTTKFDAQLGFLARAESQRWLDAGDAEPAAAAAIIGEMKLLIPLAGLIDLGAERARLEKEIARLDGEIAKSGTKLGNFGEKTPAAVVEQEKQRLADFTSTAAALREQLARLQG</sequence>
<dbReference type="CDD" id="cd00817">
    <property type="entry name" value="ValRS_core"/>
    <property type="match status" value="1"/>
</dbReference>
<dbReference type="AlphaFoldDB" id="A0A4R2IJ58"/>
<dbReference type="InterPro" id="IPR013155">
    <property type="entry name" value="M/V/L/I-tRNA-synth_anticd-bd"/>
</dbReference>
<evidence type="ECO:0000256" key="2">
    <source>
        <dbReference type="ARBA" id="ARBA00011245"/>
    </source>
</evidence>
<feature type="domain" description="Methionyl/Valyl/Leucyl/Isoleucyl-tRNA synthetase anticodon-binding" evidence="15">
    <location>
        <begin position="660"/>
        <end position="828"/>
    </location>
</feature>
<dbReference type="OrthoDB" id="9810365at2"/>
<dbReference type="Gene3D" id="1.10.287.380">
    <property type="entry name" value="Valyl-tRNA synthetase, C-terminal domain"/>
    <property type="match status" value="1"/>
</dbReference>
<evidence type="ECO:0000256" key="5">
    <source>
        <dbReference type="ARBA" id="ARBA00022741"/>
    </source>
</evidence>
<evidence type="ECO:0000256" key="11">
    <source>
        <dbReference type="ARBA" id="ARBA00060830"/>
    </source>
</evidence>
<evidence type="ECO:0000259" key="16">
    <source>
        <dbReference type="Pfam" id="PF10458"/>
    </source>
</evidence>
<feature type="short sequence motif" description="'HIGH' region" evidence="12">
    <location>
        <begin position="40"/>
        <end position="50"/>
    </location>
</feature>
<accession>A0A4R2IJ58</accession>
<dbReference type="GO" id="GO:0006438">
    <property type="term" value="P:valyl-tRNA aminoacylation"/>
    <property type="evidence" value="ECO:0007669"/>
    <property type="project" value="UniProtKB-UniRule"/>
</dbReference>
<dbReference type="InterPro" id="IPR009080">
    <property type="entry name" value="tRNAsynth_Ia_anticodon-bd"/>
</dbReference>
<keyword evidence="3 12" id="KW-0963">Cytoplasm</keyword>
<comment type="caution">
    <text evidence="17">The sequence shown here is derived from an EMBL/GenBank/DDBJ whole genome shotgun (WGS) entry which is preliminary data.</text>
</comment>
<dbReference type="InterPro" id="IPR033705">
    <property type="entry name" value="Anticodon_Ia_Val"/>
</dbReference>
<dbReference type="GO" id="GO:0002161">
    <property type="term" value="F:aminoacyl-tRNA deacylase activity"/>
    <property type="evidence" value="ECO:0007669"/>
    <property type="project" value="InterPro"/>
</dbReference>
<dbReference type="EC" id="6.1.1.9" evidence="12"/>
<dbReference type="PROSITE" id="PS00178">
    <property type="entry name" value="AA_TRNA_LIGASE_I"/>
    <property type="match status" value="1"/>
</dbReference>
<dbReference type="InterPro" id="IPR002303">
    <property type="entry name" value="Valyl-tRNA_ligase"/>
</dbReference>
<evidence type="ECO:0000256" key="3">
    <source>
        <dbReference type="ARBA" id="ARBA00022490"/>
    </source>
</evidence>
<keyword evidence="7 12" id="KW-0648">Protein biosynthesis</keyword>
<dbReference type="GO" id="GO:0005524">
    <property type="term" value="F:ATP binding"/>
    <property type="evidence" value="ECO:0007669"/>
    <property type="project" value="UniProtKB-UniRule"/>
</dbReference>
<feature type="region of interest" description="Disordered" evidence="13">
    <location>
        <begin position="761"/>
        <end position="780"/>
    </location>
</feature>
<dbReference type="InterPro" id="IPR009008">
    <property type="entry name" value="Val/Leu/Ile-tRNA-synth_edit"/>
</dbReference>
<evidence type="ECO:0000256" key="8">
    <source>
        <dbReference type="ARBA" id="ARBA00023054"/>
    </source>
</evidence>
<evidence type="ECO:0000256" key="13">
    <source>
        <dbReference type="SAM" id="MobiDB-lite"/>
    </source>
</evidence>
<keyword evidence="4 12" id="KW-0436">Ligase</keyword>
<dbReference type="Pfam" id="PF00133">
    <property type="entry name" value="tRNA-synt_1"/>
    <property type="match status" value="1"/>
</dbReference>
<evidence type="ECO:0000256" key="7">
    <source>
        <dbReference type="ARBA" id="ARBA00022917"/>
    </source>
</evidence>
<evidence type="ECO:0000256" key="4">
    <source>
        <dbReference type="ARBA" id="ARBA00022598"/>
    </source>
</evidence>
<dbReference type="PANTHER" id="PTHR11946:SF93">
    <property type="entry name" value="VALINE--TRNA LIGASE, CHLOROPLASTIC_MITOCHONDRIAL 2"/>
    <property type="match status" value="1"/>
</dbReference>
<keyword evidence="18" id="KW-1185">Reference proteome</keyword>
<dbReference type="RefSeq" id="WP_131991999.1">
    <property type="nucleotide sequence ID" value="NZ_SLWQ01000001.1"/>
</dbReference>
<evidence type="ECO:0000256" key="9">
    <source>
        <dbReference type="ARBA" id="ARBA00023146"/>
    </source>
</evidence>
<dbReference type="EMBL" id="SLWQ01000001">
    <property type="protein sequence ID" value="TCO42745.1"/>
    <property type="molecule type" value="Genomic_DNA"/>
</dbReference>
<dbReference type="SUPFAM" id="SSF47323">
    <property type="entry name" value="Anticodon-binding domain of a subclass of class I aminoacyl-tRNA synthetases"/>
    <property type="match status" value="1"/>
</dbReference>
<evidence type="ECO:0000313" key="18">
    <source>
        <dbReference type="Proteomes" id="UP000294862"/>
    </source>
</evidence>
<feature type="domain" description="Valyl-tRNA synthetase tRNA-binding arm" evidence="16">
    <location>
        <begin position="889"/>
        <end position="952"/>
    </location>
</feature>
<comment type="catalytic activity">
    <reaction evidence="10 12">
        <text>tRNA(Val) + L-valine + ATP = L-valyl-tRNA(Val) + AMP + diphosphate</text>
        <dbReference type="Rhea" id="RHEA:10704"/>
        <dbReference type="Rhea" id="RHEA-COMP:9672"/>
        <dbReference type="Rhea" id="RHEA-COMP:9708"/>
        <dbReference type="ChEBI" id="CHEBI:30616"/>
        <dbReference type="ChEBI" id="CHEBI:33019"/>
        <dbReference type="ChEBI" id="CHEBI:57762"/>
        <dbReference type="ChEBI" id="CHEBI:78442"/>
        <dbReference type="ChEBI" id="CHEBI:78537"/>
        <dbReference type="ChEBI" id="CHEBI:456215"/>
        <dbReference type="EC" id="6.1.1.9"/>
    </reaction>
</comment>
<proteinExistence type="inferred from homology"/>
<dbReference type="GO" id="GO:0005829">
    <property type="term" value="C:cytosol"/>
    <property type="evidence" value="ECO:0007669"/>
    <property type="project" value="TreeGrafter"/>
</dbReference>
<evidence type="ECO:0000256" key="6">
    <source>
        <dbReference type="ARBA" id="ARBA00022840"/>
    </source>
</evidence>
<feature type="coiled-coil region" evidence="12">
    <location>
        <begin position="887"/>
        <end position="947"/>
    </location>
</feature>
<feature type="binding site" evidence="12">
    <location>
        <position position="545"/>
    </location>
    <ligand>
        <name>ATP</name>
        <dbReference type="ChEBI" id="CHEBI:30616"/>
    </ligand>
</feature>
<dbReference type="Pfam" id="PF08264">
    <property type="entry name" value="Anticodon_1"/>
    <property type="match status" value="1"/>
</dbReference>
<dbReference type="NCBIfam" id="NF004349">
    <property type="entry name" value="PRK05729.1"/>
    <property type="match status" value="1"/>
</dbReference>
<dbReference type="Gene3D" id="1.10.730.10">
    <property type="entry name" value="Isoleucyl-tRNA Synthetase, Domain 1"/>
    <property type="match status" value="1"/>
</dbReference>
<dbReference type="FunFam" id="1.10.287.380:FF:000001">
    <property type="entry name" value="Valine--tRNA ligase"/>
    <property type="match status" value="1"/>
</dbReference>
<dbReference type="InterPro" id="IPR010978">
    <property type="entry name" value="tRNA-bd_arm"/>
</dbReference>
<keyword evidence="8 12" id="KW-0175">Coiled coil</keyword>
<name>A0A4R2IJ58_9GAMM</name>
<reference evidence="17 18" key="1">
    <citation type="journal article" date="2015" name="Stand. Genomic Sci.">
        <title>Genomic Encyclopedia of Bacterial and Archaeal Type Strains, Phase III: the genomes of soil and plant-associated and newly described type strains.</title>
        <authorList>
            <person name="Whitman W.B."/>
            <person name="Woyke T."/>
            <person name="Klenk H.P."/>
            <person name="Zhou Y."/>
            <person name="Lilburn T.G."/>
            <person name="Beck B.J."/>
            <person name="De Vos P."/>
            <person name="Vandamme P."/>
            <person name="Eisen J.A."/>
            <person name="Garrity G."/>
            <person name="Hugenholtz P."/>
            <person name="Kyrpides N.C."/>
        </authorList>
    </citation>
    <scope>NUCLEOTIDE SEQUENCE [LARGE SCALE GENOMIC DNA]</scope>
    <source>
        <strain evidence="17 18">A3</strain>
    </source>
</reference>
<comment type="domain">
    <text evidence="12">ValRS has two distinct active sites: one for aminoacylation and one for editing. The misactivated threonine is translocated from the active site to the editing site.</text>
</comment>
<keyword evidence="9 12" id="KW-0030">Aminoacyl-tRNA synthetase</keyword>
<feature type="domain" description="Aminoacyl-tRNA synthetase class Ia" evidence="14">
    <location>
        <begin position="13"/>
        <end position="619"/>
    </location>
</feature>
<gene>
    <name evidence="12" type="primary">valS</name>
    <name evidence="17" type="ORF">EV148_101151</name>
</gene>
<dbReference type="SUPFAM" id="SSF50677">
    <property type="entry name" value="ValRS/IleRS/LeuRS editing domain"/>
    <property type="match status" value="1"/>
</dbReference>
<dbReference type="PANTHER" id="PTHR11946">
    <property type="entry name" value="VALYL-TRNA SYNTHETASES"/>
    <property type="match status" value="1"/>
</dbReference>
<dbReference type="FunFam" id="3.40.50.620:FF:000032">
    <property type="entry name" value="Valine--tRNA ligase"/>
    <property type="match status" value="1"/>
</dbReference>
<evidence type="ECO:0000256" key="12">
    <source>
        <dbReference type="HAMAP-Rule" id="MF_02004"/>
    </source>
</evidence>
<comment type="domain">
    <text evidence="12">The C-terminal coiled-coil domain is crucial for aminoacylation activity.</text>
</comment>
<dbReference type="Proteomes" id="UP000294862">
    <property type="component" value="Unassembled WGS sequence"/>
</dbReference>
<evidence type="ECO:0000259" key="15">
    <source>
        <dbReference type="Pfam" id="PF08264"/>
    </source>
</evidence>
<feature type="short sequence motif" description="'KMSKS' region" evidence="12">
    <location>
        <begin position="542"/>
        <end position="546"/>
    </location>
</feature>
<keyword evidence="5 12" id="KW-0547">Nucleotide-binding</keyword>
<comment type="function">
    <text evidence="12">Catalyzes the attachment of valine to tRNA(Val). As ValRS can inadvertently accommodate and process structurally similar amino acids such as threonine, to avoid such errors, it has a 'posttransfer' editing activity that hydrolyzes mischarged Thr-tRNA(Val) in a tRNA-dependent manner.</text>
</comment>
<dbReference type="Gene3D" id="3.40.50.620">
    <property type="entry name" value="HUPs"/>
    <property type="match status" value="2"/>
</dbReference>
<dbReference type="InterPro" id="IPR002300">
    <property type="entry name" value="aa-tRNA-synth_Ia"/>
</dbReference>
<comment type="subcellular location">
    <subcellularLocation>
        <location evidence="1 12">Cytoplasm</location>
    </subcellularLocation>
</comment>
<protein>
    <recommendedName>
        <fullName evidence="12">Valine--tRNA ligase</fullName>
        <ecNumber evidence="12">6.1.1.9</ecNumber>
    </recommendedName>
    <alternativeName>
        <fullName evidence="12">Valyl-tRNA synthetase</fullName>
        <shortName evidence="12">ValRS</shortName>
    </alternativeName>
</protein>
<dbReference type="SUPFAM" id="SSF46589">
    <property type="entry name" value="tRNA-binding arm"/>
    <property type="match status" value="1"/>
</dbReference>
<dbReference type="InterPro" id="IPR019499">
    <property type="entry name" value="Val-tRNA_synth_tRNA-bd"/>
</dbReference>
<keyword evidence="6 12" id="KW-0067">ATP-binding</keyword>
<dbReference type="Pfam" id="PF10458">
    <property type="entry name" value="Val_tRNA-synt_C"/>
    <property type="match status" value="1"/>
</dbReference>
<dbReference type="HAMAP" id="MF_02004">
    <property type="entry name" value="Val_tRNA_synth_type1"/>
    <property type="match status" value="1"/>
</dbReference>
<dbReference type="NCBIfam" id="TIGR00422">
    <property type="entry name" value="valS"/>
    <property type="match status" value="1"/>
</dbReference>
<dbReference type="CDD" id="cd07962">
    <property type="entry name" value="Anticodon_Ia_Val"/>
    <property type="match status" value="1"/>
</dbReference>
<evidence type="ECO:0000313" key="17">
    <source>
        <dbReference type="EMBL" id="TCO42745.1"/>
    </source>
</evidence>
<comment type="subunit">
    <text evidence="2 12">Monomer.</text>
</comment>
<dbReference type="InterPro" id="IPR014729">
    <property type="entry name" value="Rossmann-like_a/b/a_fold"/>
</dbReference>
<dbReference type="InterPro" id="IPR037118">
    <property type="entry name" value="Val-tRNA_synth_C_sf"/>
</dbReference>
<evidence type="ECO:0000256" key="1">
    <source>
        <dbReference type="ARBA" id="ARBA00004496"/>
    </source>
</evidence>